<evidence type="ECO:0000259" key="2">
    <source>
        <dbReference type="Pfam" id="PF00534"/>
    </source>
</evidence>
<dbReference type="PANTHER" id="PTHR45918:SF1">
    <property type="entry name" value="ALPHA-1,3_1,6-MANNOSYLTRANSFERASE ALG2"/>
    <property type="match status" value="1"/>
</dbReference>
<name>F4BVJ5_METSG</name>
<evidence type="ECO:0000313" key="3">
    <source>
        <dbReference type="EMBL" id="AEB68429.1"/>
    </source>
</evidence>
<feature type="domain" description="Glycosyl transferase family 1" evidence="2">
    <location>
        <begin position="3"/>
        <end position="84"/>
    </location>
</feature>
<dbReference type="AlphaFoldDB" id="F4BVJ5"/>
<dbReference type="Gene3D" id="3.40.50.2000">
    <property type="entry name" value="Glycogen Phosphorylase B"/>
    <property type="match status" value="1"/>
</dbReference>
<keyword evidence="1" id="KW-0808">Transferase</keyword>
<dbReference type="KEGG" id="mcj:MCON_1833"/>
<dbReference type="PANTHER" id="PTHR45918">
    <property type="entry name" value="ALPHA-1,3/1,6-MANNOSYLTRANSFERASE ALG2"/>
    <property type="match status" value="1"/>
</dbReference>
<dbReference type="Proteomes" id="UP000007807">
    <property type="component" value="Chromosome"/>
</dbReference>
<dbReference type="Pfam" id="PF00534">
    <property type="entry name" value="Glycos_transf_1"/>
    <property type="match status" value="1"/>
</dbReference>
<dbReference type="SUPFAM" id="SSF53756">
    <property type="entry name" value="UDP-Glycosyltransferase/glycogen phosphorylase"/>
    <property type="match status" value="1"/>
</dbReference>
<accession>F4BVJ5</accession>
<gene>
    <name evidence="3" type="ordered locus">MCON_1833</name>
</gene>
<dbReference type="InterPro" id="IPR027054">
    <property type="entry name" value="ALG2"/>
</dbReference>
<proteinExistence type="predicted"/>
<dbReference type="InParanoid" id="F4BVJ5"/>
<organism evidence="3 4">
    <name type="scientific">Methanothrix soehngenii (strain ATCC 5969 / DSM 3671 / JCM 10134 / NBRC 103675 / OCM 69 / GP-6)</name>
    <name type="common">Methanosaeta concilii</name>
    <dbReference type="NCBI Taxonomy" id="990316"/>
    <lineage>
        <taxon>Archaea</taxon>
        <taxon>Methanobacteriati</taxon>
        <taxon>Methanobacteriota</taxon>
        <taxon>Stenosarchaea group</taxon>
        <taxon>Methanomicrobia</taxon>
        <taxon>Methanotrichales</taxon>
        <taxon>Methanotrichaceae</taxon>
        <taxon>Methanothrix</taxon>
    </lineage>
</organism>
<dbReference type="GO" id="GO:0004378">
    <property type="term" value="F:GDP-Man:Man(1)GlcNAc(2)-PP-Dol alpha-1,3-mannosyltransferase activity"/>
    <property type="evidence" value="ECO:0007669"/>
    <property type="project" value="InterPro"/>
</dbReference>
<keyword evidence="4" id="KW-1185">Reference proteome</keyword>
<evidence type="ECO:0000313" key="4">
    <source>
        <dbReference type="Proteomes" id="UP000007807"/>
    </source>
</evidence>
<sequence length="127" mass="14183">MPENVKMLETVSEEKLVDLYSRCKGLICTAVYEDFGMTPLEAMARGKPVMAVDEGGFTETVVNGETGLLVEANRDELAGTVEAVCASLRANPDRYKAKCMKRANEFDVSIFLKRIHRFIPEYDNKQG</sequence>
<dbReference type="InterPro" id="IPR001296">
    <property type="entry name" value="Glyco_trans_1"/>
</dbReference>
<protein>
    <submittedName>
        <fullName evidence="3">Conserved domain protein</fullName>
    </submittedName>
</protein>
<dbReference type="HOGENOM" id="CLU_1965546_0_0_2"/>
<reference evidence="3 4" key="1">
    <citation type="journal article" date="2011" name="J. Bacteriol.">
        <title>Complete genome sequence of Methanosaeta concilii, a specialist in aceticlastic methanogenesis.</title>
        <authorList>
            <person name="Barber R.D."/>
            <person name="Zhang L."/>
            <person name="Harnack M."/>
            <person name="Olson M.V."/>
            <person name="Kaul R."/>
            <person name="Ingram-Smith C."/>
            <person name="Smith K.S."/>
        </authorList>
    </citation>
    <scope>NUCLEOTIDE SEQUENCE [LARGE SCALE GENOMIC DNA]</scope>
    <source>
        <strain evidence="4">ATCC 5969 / DSM 3671 / JCM 10134 / NBRC 103675 / OCM 69 / GP-6</strain>
    </source>
</reference>
<dbReference type="STRING" id="990316.MCON_1833"/>
<evidence type="ECO:0000256" key="1">
    <source>
        <dbReference type="ARBA" id="ARBA00022679"/>
    </source>
</evidence>
<dbReference type="EMBL" id="CP002565">
    <property type="protein sequence ID" value="AEB68429.1"/>
    <property type="molecule type" value="Genomic_DNA"/>
</dbReference>